<dbReference type="Proteomes" id="UP001732720">
    <property type="component" value="Chromosome 4"/>
</dbReference>
<reference evidence="2" key="1">
    <citation type="submission" date="2025-08" db="UniProtKB">
        <authorList>
            <consortium name="RefSeq"/>
        </authorList>
    </citation>
    <scope>IDENTIFICATION</scope>
</reference>
<gene>
    <name evidence="2" type="primary">LOC109701656</name>
</gene>
<organism evidence="1 2">
    <name type="scientific">Castor canadensis</name>
    <name type="common">American beaver</name>
    <dbReference type="NCBI Taxonomy" id="51338"/>
    <lineage>
        <taxon>Eukaryota</taxon>
        <taxon>Metazoa</taxon>
        <taxon>Chordata</taxon>
        <taxon>Craniata</taxon>
        <taxon>Vertebrata</taxon>
        <taxon>Euteleostomi</taxon>
        <taxon>Mammalia</taxon>
        <taxon>Eutheria</taxon>
        <taxon>Euarchontoglires</taxon>
        <taxon>Glires</taxon>
        <taxon>Rodentia</taxon>
        <taxon>Castorimorpha</taxon>
        <taxon>Castoridae</taxon>
        <taxon>Castor</taxon>
    </lineage>
</organism>
<accession>A0AC58MG81</accession>
<evidence type="ECO:0000313" key="2">
    <source>
        <dbReference type="RefSeq" id="XP_073928413.1"/>
    </source>
</evidence>
<name>A0AC58MG81_CASCN</name>
<protein>
    <submittedName>
        <fullName evidence="2">PC-esterase domain-containing protein 1B-like</fullName>
    </submittedName>
</protein>
<keyword evidence="1" id="KW-1185">Reference proteome</keyword>
<evidence type="ECO:0000313" key="1">
    <source>
        <dbReference type="Proteomes" id="UP001732720"/>
    </source>
</evidence>
<proteinExistence type="predicted"/>
<dbReference type="RefSeq" id="XP_073928413.1">
    <property type="nucleotide sequence ID" value="XM_074072312.1"/>
</dbReference>
<sequence length="477" mass="53944">MVHLRASEVRQLLHNKFVVVLGDSIQRAVYKDLVLLLQKDCLLSPRQLKSKGELSFERDVLLEGGRWGRMHNGTHYREVRQFCSGHHLVRFYFLTRAYSRYTHEVLEELRRGPHAPDVVVINSCLWDLSRYGRNFRRCYSEDLDSLFRRLGQVLPESCLLVWNTAMPVAEIVSGGFLRPARRACPAHLREDVMEANFYSSVAAARHGFDVLDLHFHFRHAGQHRQRDGVHWDERAHRHLTQLLLAHMADAWGVALPGRERVSRWIRDASASRRPGPTGRRHPRDSRGDPRTGRCHRSSRRSSTRVCPRAHLYSANHTSGTPQGAESSTPGRPTRRQSASPGWAPSAETPPGTERGGLPLTLSGAPVSHTDAIKDARTDGCTTVERRGLSSQNRAPLPSESHGCLTLPGRGLQHLGNTKNVPYSHRGATSQIFLLLELPHHFLGRMPRPETPHQALRSIDAEMNYPCRSAPLIKKRKK</sequence>